<reference evidence="1" key="1">
    <citation type="submission" date="2021-09" db="EMBL/GenBank/DDBJ databases">
        <authorList>
            <consortium name="Pathogen Informatics"/>
        </authorList>
    </citation>
    <scope>NUCLEOTIDE SEQUENCE</scope>
</reference>
<proteinExistence type="predicted"/>
<protein>
    <submittedName>
        <fullName evidence="1">Uncharacterized protein</fullName>
    </submittedName>
</protein>
<dbReference type="OrthoDB" id="5842528at2759"/>
<dbReference type="Proteomes" id="UP000746747">
    <property type="component" value="Unassembled WGS sequence"/>
</dbReference>
<evidence type="ECO:0000313" key="2">
    <source>
        <dbReference type="Proteomes" id="UP000746747"/>
    </source>
</evidence>
<gene>
    <name evidence="1" type="ORF">CJOHNSTONI_LOCUS4728</name>
</gene>
<accession>A0A8J2Q720</accession>
<name>A0A8J2Q720_9BILA</name>
<dbReference type="EMBL" id="CAKAEH010001316">
    <property type="protein sequence ID" value="CAG9534605.1"/>
    <property type="molecule type" value="Genomic_DNA"/>
</dbReference>
<evidence type="ECO:0000313" key="1">
    <source>
        <dbReference type="EMBL" id="CAG9534605.1"/>
    </source>
</evidence>
<organism evidence="1 2">
    <name type="scientific">Cercopithifilaria johnstoni</name>
    <dbReference type="NCBI Taxonomy" id="2874296"/>
    <lineage>
        <taxon>Eukaryota</taxon>
        <taxon>Metazoa</taxon>
        <taxon>Ecdysozoa</taxon>
        <taxon>Nematoda</taxon>
        <taxon>Chromadorea</taxon>
        <taxon>Rhabditida</taxon>
        <taxon>Spirurina</taxon>
        <taxon>Spiruromorpha</taxon>
        <taxon>Filarioidea</taxon>
        <taxon>Onchocercidae</taxon>
        <taxon>Cercopithifilaria</taxon>
    </lineage>
</organism>
<keyword evidence="2" id="KW-1185">Reference proteome</keyword>
<dbReference type="AlphaFoldDB" id="A0A8J2Q720"/>
<sequence length="165" mass="19499">MVIADELRQKSSKNKAIVIDETKKQQSNLKAAKSNRSVVYGIEETQRSQPESTQNIEEVLENEKEIFELNESQNTSSHGTLQYVQPRVRFFERAGEVKQCEPIDKQRNEYRTFALIDEDKNCMMQNIYPREVRQQDITECKIEKYNVVGYQIPEIFEEYTCRDDF</sequence>
<comment type="caution">
    <text evidence="1">The sequence shown here is derived from an EMBL/GenBank/DDBJ whole genome shotgun (WGS) entry which is preliminary data.</text>
</comment>